<dbReference type="AlphaFoldDB" id="A0A0M6YF49"/>
<dbReference type="STRING" id="420998.JDO7802_00307"/>
<dbReference type="Pfam" id="PF16242">
    <property type="entry name" value="Pyrid_ox_like"/>
    <property type="match status" value="1"/>
</dbReference>
<name>A0A0M6YF49_9RHOB</name>
<dbReference type="InterPro" id="IPR052917">
    <property type="entry name" value="Stress-Dev_Protein"/>
</dbReference>
<dbReference type="OrthoDB" id="1432662at2"/>
<sequence>MSSDLETKFWKSLENDLTVFLACDGALPRPMAASVDGHNAPIWFFTSHDTDIGKALKSGPKSGIMTFSSKGNDIWASASGELVIDNDKAMIDKLWNPFVAAWYEDGKDDPKLCLVRYDAKDAQIWENGSSIVAGLKALMGQDPKKDYEDKTAHVRLDA</sequence>
<evidence type="ECO:0000313" key="3">
    <source>
        <dbReference type="Proteomes" id="UP000049222"/>
    </source>
</evidence>
<dbReference type="Gene3D" id="2.30.110.10">
    <property type="entry name" value="Electron Transport, Fmn-binding Protein, Chain A"/>
    <property type="match status" value="1"/>
</dbReference>
<dbReference type="RefSeq" id="WP_055081919.1">
    <property type="nucleotide sequence ID" value="NZ_CXSU01000005.1"/>
</dbReference>
<dbReference type="PANTHER" id="PTHR34818">
    <property type="entry name" value="PROTEIN BLI-3"/>
    <property type="match status" value="1"/>
</dbReference>
<dbReference type="PANTHER" id="PTHR34818:SF1">
    <property type="entry name" value="PROTEIN BLI-3"/>
    <property type="match status" value="1"/>
</dbReference>
<gene>
    <name evidence="2" type="ORF">JDO7802_00307</name>
</gene>
<dbReference type="SUPFAM" id="SSF50475">
    <property type="entry name" value="FMN-binding split barrel"/>
    <property type="match status" value="1"/>
</dbReference>
<organism evidence="2 3">
    <name type="scientific">Jannaschia donghaensis</name>
    <dbReference type="NCBI Taxonomy" id="420998"/>
    <lineage>
        <taxon>Bacteria</taxon>
        <taxon>Pseudomonadati</taxon>
        <taxon>Pseudomonadota</taxon>
        <taxon>Alphaproteobacteria</taxon>
        <taxon>Rhodobacterales</taxon>
        <taxon>Roseobacteraceae</taxon>
        <taxon>Jannaschia</taxon>
    </lineage>
</organism>
<feature type="domain" description="General stress protein FMN-binding split barrel" evidence="1">
    <location>
        <begin position="8"/>
        <end position="139"/>
    </location>
</feature>
<accession>A0A0M6YF49</accession>
<dbReference type="EMBL" id="CXSU01000005">
    <property type="protein sequence ID" value="CTQ48305.1"/>
    <property type="molecule type" value="Genomic_DNA"/>
</dbReference>
<protein>
    <submittedName>
        <fullName evidence="2">Putative stress protein (General stress protein 26)</fullName>
    </submittedName>
</protein>
<dbReference type="Proteomes" id="UP000049222">
    <property type="component" value="Unassembled WGS sequence"/>
</dbReference>
<keyword evidence="3" id="KW-1185">Reference proteome</keyword>
<dbReference type="InterPro" id="IPR038725">
    <property type="entry name" value="YdaG_split_barrel_FMN-bd"/>
</dbReference>
<evidence type="ECO:0000313" key="2">
    <source>
        <dbReference type="EMBL" id="CTQ48305.1"/>
    </source>
</evidence>
<evidence type="ECO:0000259" key="1">
    <source>
        <dbReference type="Pfam" id="PF16242"/>
    </source>
</evidence>
<dbReference type="InterPro" id="IPR012349">
    <property type="entry name" value="Split_barrel_FMN-bd"/>
</dbReference>
<reference evidence="2 3" key="1">
    <citation type="submission" date="2015-07" db="EMBL/GenBank/DDBJ databases">
        <authorList>
            <person name="Noorani M."/>
        </authorList>
    </citation>
    <scope>NUCLEOTIDE SEQUENCE [LARGE SCALE GENOMIC DNA]</scope>
    <source>
        <strain evidence="2 3">CECT 7802</strain>
    </source>
</reference>
<proteinExistence type="predicted"/>